<name>A0ACC1L3C9_9FUNG</name>
<sequence length="317" mass="35376">MSAPQQTPTRYPPNQQYTPRPGMPGHMPMGTPTPQQQRPGMMQYRPGMQMTPQQQQQMYMAANRGMPVGNMTPQMQAQYTQQLQQQYLHQQQMNGQMRPSMGGMPATAAGMRPGAPQQQQYMYAGSPGMPTAGVAMHGQQPHPALIQPTTPTQAGRKRKGKPANETTPGIVDDGAGSGDELDNLQPYSISLSRYQNNHNLMSEVFVALPTSTINLPKHYYEDLDKSVVSGELDKLGSSIEQCGEEHEGRMQDIKKNRDEFAEMIGTLVNANYDDVDKIKKDLESKFAMEFVNSPYRTIERIAIDQIQPVENAVYKQL</sequence>
<proteinExistence type="predicted"/>
<dbReference type="Proteomes" id="UP001140096">
    <property type="component" value="Unassembled WGS sequence"/>
</dbReference>
<protein>
    <submittedName>
        <fullName evidence="1">Uncharacterized protein</fullName>
    </submittedName>
</protein>
<accession>A0ACC1L3C9</accession>
<evidence type="ECO:0000313" key="1">
    <source>
        <dbReference type="EMBL" id="KAJ2799631.1"/>
    </source>
</evidence>
<dbReference type="EMBL" id="JANBUP010002618">
    <property type="protein sequence ID" value="KAJ2799631.1"/>
    <property type="molecule type" value="Genomic_DNA"/>
</dbReference>
<reference evidence="1" key="1">
    <citation type="submission" date="2022-07" db="EMBL/GenBank/DDBJ databases">
        <title>Phylogenomic reconstructions and comparative analyses of Kickxellomycotina fungi.</title>
        <authorList>
            <person name="Reynolds N.K."/>
            <person name="Stajich J.E."/>
            <person name="Barry K."/>
            <person name="Grigoriev I.V."/>
            <person name="Crous P."/>
            <person name="Smith M.E."/>
        </authorList>
    </citation>
    <scope>NUCLEOTIDE SEQUENCE</scope>
    <source>
        <strain evidence="1">CBS 102833</strain>
    </source>
</reference>
<evidence type="ECO:0000313" key="2">
    <source>
        <dbReference type="Proteomes" id="UP001140096"/>
    </source>
</evidence>
<gene>
    <name evidence="1" type="ORF">H4S07_005384</name>
</gene>
<keyword evidence="2" id="KW-1185">Reference proteome</keyword>
<organism evidence="1 2">
    <name type="scientific">Coemansia furcata</name>
    <dbReference type="NCBI Taxonomy" id="417177"/>
    <lineage>
        <taxon>Eukaryota</taxon>
        <taxon>Fungi</taxon>
        <taxon>Fungi incertae sedis</taxon>
        <taxon>Zoopagomycota</taxon>
        <taxon>Kickxellomycotina</taxon>
        <taxon>Kickxellomycetes</taxon>
        <taxon>Kickxellales</taxon>
        <taxon>Kickxellaceae</taxon>
        <taxon>Coemansia</taxon>
    </lineage>
</organism>
<comment type="caution">
    <text evidence="1">The sequence shown here is derived from an EMBL/GenBank/DDBJ whole genome shotgun (WGS) entry which is preliminary data.</text>
</comment>